<feature type="region of interest" description="Disordered" evidence="5">
    <location>
        <begin position="321"/>
        <end position="384"/>
    </location>
</feature>
<feature type="compositionally biased region" description="Low complexity" evidence="5">
    <location>
        <begin position="464"/>
        <end position="481"/>
    </location>
</feature>
<dbReference type="PANTHER" id="PTHR14491:SF7">
    <property type="entry name" value="SOSONDOWAH, ISOFORM G"/>
    <property type="match status" value="1"/>
</dbReference>
<dbReference type="SUPFAM" id="SSF48403">
    <property type="entry name" value="Ankyrin repeat"/>
    <property type="match status" value="1"/>
</dbReference>
<dbReference type="EMBL" id="JTDF01016512">
    <property type="protein sequence ID" value="KAF8562853.1"/>
    <property type="molecule type" value="Genomic_DNA"/>
</dbReference>
<evidence type="ECO:0000256" key="4">
    <source>
        <dbReference type="PROSITE-ProRule" id="PRU00023"/>
    </source>
</evidence>
<evidence type="ECO:0000256" key="1">
    <source>
        <dbReference type="ARBA" id="ARBA00022737"/>
    </source>
</evidence>
<proteinExistence type="inferred from homology"/>
<organism evidence="6 7">
    <name type="scientific">Paragonimus westermani</name>
    <dbReference type="NCBI Taxonomy" id="34504"/>
    <lineage>
        <taxon>Eukaryota</taxon>
        <taxon>Metazoa</taxon>
        <taxon>Spiralia</taxon>
        <taxon>Lophotrochozoa</taxon>
        <taxon>Platyhelminthes</taxon>
        <taxon>Trematoda</taxon>
        <taxon>Digenea</taxon>
        <taxon>Plagiorchiida</taxon>
        <taxon>Troglotremata</taxon>
        <taxon>Troglotrematidae</taxon>
        <taxon>Paragonimus</taxon>
    </lineage>
</organism>
<feature type="region of interest" description="Disordered" evidence="5">
    <location>
        <begin position="505"/>
        <end position="530"/>
    </location>
</feature>
<reference evidence="6 7" key="1">
    <citation type="submission" date="2019-07" db="EMBL/GenBank/DDBJ databases">
        <title>Annotation for the trematode Paragonimus westermani.</title>
        <authorList>
            <person name="Choi Y.-J."/>
        </authorList>
    </citation>
    <scope>NUCLEOTIDE SEQUENCE [LARGE SCALE GENOMIC DNA]</scope>
    <source>
        <strain evidence="6">180907_Pwestermani</strain>
    </source>
</reference>
<evidence type="ECO:0000256" key="2">
    <source>
        <dbReference type="ARBA" id="ARBA00023043"/>
    </source>
</evidence>
<protein>
    <recommendedName>
        <fullName evidence="8">ANK_REP_REGION domain-containing protein</fullName>
    </recommendedName>
</protein>
<dbReference type="SMART" id="SM00248">
    <property type="entry name" value="ANK"/>
    <property type="match status" value="2"/>
</dbReference>
<dbReference type="Proteomes" id="UP000699462">
    <property type="component" value="Unassembled WGS sequence"/>
</dbReference>
<feature type="repeat" description="ANK" evidence="4">
    <location>
        <begin position="132"/>
        <end position="165"/>
    </location>
</feature>
<evidence type="ECO:0000256" key="3">
    <source>
        <dbReference type="ARBA" id="ARBA00038122"/>
    </source>
</evidence>
<dbReference type="PROSITE" id="PS50088">
    <property type="entry name" value="ANK_REPEAT"/>
    <property type="match status" value="1"/>
</dbReference>
<evidence type="ECO:0000313" key="6">
    <source>
        <dbReference type="EMBL" id="KAF8562853.1"/>
    </source>
</evidence>
<feature type="region of interest" description="Disordered" evidence="5">
    <location>
        <begin position="59"/>
        <end position="98"/>
    </location>
</feature>
<gene>
    <name evidence="6" type="ORF">P879_06614</name>
</gene>
<dbReference type="Gene3D" id="1.25.40.20">
    <property type="entry name" value="Ankyrin repeat-containing domain"/>
    <property type="match status" value="1"/>
</dbReference>
<feature type="non-terminal residue" evidence="6">
    <location>
        <position position="1"/>
    </location>
</feature>
<comment type="similarity">
    <text evidence="3">Belongs to the SOWAH family.</text>
</comment>
<evidence type="ECO:0008006" key="8">
    <source>
        <dbReference type="Google" id="ProtNLM"/>
    </source>
</evidence>
<dbReference type="InterPro" id="IPR002110">
    <property type="entry name" value="Ankyrin_rpt"/>
</dbReference>
<feature type="compositionally biased region" description="Low complexity" evidence="5">
    <location>
        <begin position="61"/>
        <end position="91"/>
    </location>
</feature>
<feature type="region of interest" description="Disordered" evidence="5">
    <location>
        <begin position="439"/>
        <end position="481"/>
    </location>
</feature>
<name>A0A8T0D4S1_9TREM</name>
<dbReference type="AlphaFoldDB" id="A0A8T0D4S1"/>
<keyword evidence="2 4" id="KW-0040">ANK repeat</keyword>
<dbReference type="InterPro" id="IPR036770">
    <property type="entry name" value="Ankyrin_rpt-contain_sf"/>
</dbReference>
<feature type="compositionally biased region" description="Low complexity" evidence="5">
    <location>
        <begin position="505"/>
        <end position="516"/>
    </location>
</feature>
<sequence>ESKRAFKKAVSSVAVVEQGEDKRRYLILKEVAKNKENIANHSKSVRCYSFPVQRKSDQVISQSTQTSTSRLMSRTPSKPKTSKTTASQSTPEARKSYSTYTSNEPRRWWLACSECRHADMARLLGLNSKLVNWSTALHYAAKVSNTQCMRFLLKQYNANVDARSRGQTPLHVAVLFSQSIAIRLLVEEFKANTAIMDFSGRFPVSLLAPELRKEFTTLLTAGRLARIRDALRILRPVHSRTEKNLDYSSFLLTDSDSTDFKRPNHPVKPGVKHRETWIRIGISEMHRSSTLRSSAMFSDGVSRRSSVLMNLFQSAAHAAQGLSNHESITRRPPNLPRAPSLHRDGPPRSPVQCGPDGDRHGVRGQGAVDTGSLNSSGSSDHSMIAPYTTLPNRFSFDCDEHESMSNTSLPVHKFPKQLPVSADPKTLATLLSLLPPSPCDRTAQPVKQSRSAAKLRKGINLSRSSSLTAKTPPTPSPTSLSHSALIAETDMRMLVSLIRRRPSITSLTPTTTTTTTEDGPTRKFSSPVNRSSVGYRLPIRCRSVDHAGFGK</sequence>
<evidence type="ECO:0000256" key="5">
    <source>
        <dbReference type="SAM" id="MobiDB-lite"/>
    </source>
</evidence>
<dbReference type="Pfam" id="PF12796">
    <property type="entry name" value="Ank_2"/>
    <property type="match status" value="1"/>
</dbReference>
<dbReference type="OrthoDB" id="60433at2759"/>
<evidence type="ECO:0000313" key="7">
    <source>
        <dbReference type="Proteomes" id="UP000699462"/>
    </source>
</evidence>
<comment type="caution">
    <text evidence="6">The sequence shown here is derived from an EMBL/GenBank/DDBJ whole genome shotgun (WGS) entry which is preliminary data.</text>
</comment>
<feature type="compositionally biased region" description="Low complexity" evidence="5">
    <location>
        <begin position="372"/>
        <end position="382"/>
    </location>
</feature>
<keyword evidence="1" id="KW-0677">Repeat</keyword>
<accession>A0A8T0D4S1</accession>
<keyword evidence="7" id="KW-1185">Reference proteome</keyword>
<dbReference type="PANTHER" id="PTHR14491">
    <property type="entry name" value="SOSONDOWAH, ISOFORM G"/>
    <property type="match status" value="1"/>
</dbReference>